<dbReference type="InterPro" id="IPR015422">
    <property type="entry name" value="PyrdxlP-dep_Trfase_small"/>
</dbReference>
<dbReference type="InterPro" id="IPR015424">
    <property type="entry name" value="PyrdxlP-dep_Trfase"/>
</dbReference>
<protein>
    <submittedName>
        <fullName evidence="5">Threonine aldolase family protein</fullName>
    </submittedName>
</protein>
<dbReference type="Proteomes" id="UP001589748">
    <property type="component" value="Unassembled WGS sequence"/>
</dbReference>
<evidence type="ECO:0000256" key="1">
    <source>
        <dbReference type="ARBA" id="ARBA00001933"/>
    </source>
</evidence>
<dbReference type="PANTHER" id="PTHR48097:SF5">
    <property type="entry name" value="LOW SPECIFICITY L-THREONINE ALDOLASE"/>
    <property type="match status" value="1"/>
</dbReference>
<evidence type="ECO:0000313" key="5">
    <source>
        <dbReference type="EMBL" id="MFB9375409.1"/>
    </source>
</evidence>
<keyword evidence="3" id="KW-0663">Pyridoxal phosphate</keyword>
<organism evidence="5 6">
    <name type="scientific">Kineococcus gynurae</name>
    <dbReference type="NCBI Taxonomy" id="452979"/>
    <lineage>
        <taxon>Bacteria</taxon>
        <taxon>Bacillati</taxon>
        <taxon>Actinomycetota</taxon>
        <taxon>Actinomycetes</taxon>
        <taxon>Kineosporiales</taxon>
        <taxon>Kineosporiaceae</taxon>
        <taxon>Kineococcus</taxon>
    </lineage>
</organism>
<dbReference type="RefSeq" id="WP_380136364.1">
    <property type="nucleotide sequence ID" value="NZ_JBHLUI010000006.1"/>
</dbReference>
<evidence type="ECO:0000256" key="3">
    <source>
        <dbReference type="ARBA" id="ARBA00022898"/>
    </source>
</evidence>
<evidence type="ECO:0000256" key="2">
    <source>
        <dbReference type="ARBA" id="ARBA00006966"/>
    </source>
</evidence>
<dbReference type="InterPro" id="IPR001597">
    <property type="entry name" value="ArAA_b-elim_lyase/Thr_aldolase"/>
</dbReference>
<dbReference type="PANTHER" id="PTHR48097">
    <property type="entry name" value="L-THREONINE ALDOLASE-RELATED"/>
    <property type="match status" value="1"/>
</dbReference>
<comment type="caution">
    <text evidence="5">The sequence shown here is derived from an EMBL/GenBank/DDBJ whole genome shotgun (WGS) entry which is preliminary data.</text>
</comment>
<name>A0ABV5LMT9_9ACTN</name>
<evidence type="ECO:0000313" key="6">
    <source>
        <dbReference type="Proteomes" id="UP001589748"/>
    </source>
</evidence>
<dbReference type="Pfam" id="PF01212">
    <property type="entry name" value="Beta_elim_lyase"/>
    <property type="match status" value="1"/>
</dbReference>
<dbReference type="EMBL" id="JBHMDM010000001">
    <property type="protein sequence ID" value="MFB9375409.1"/>
    <property type="molecule type" value="Genomic_DNA"/>
</dbReference>
<reference evidence="5 6" key="1">
    <citation type="submission" date="2024-09" db="EMBL/GenBank/DDBJ databases">
        <authorList>
            <person name="Sun Q."/>
            <person name="Mori K."/>
        </authorList>
    </citation>
    <scope>NUCLEOTIDE SEQUENCE [LARGE SCALE GENOMIC DNA]</scope>
    <source>
        <strain evidence="5 6">TISTR 1856</strain>
    </source>
</reference>
<dbReference type="Gene3D" id="3.40.640.10">
    <property type="entry name" value="Type I PLP-dependent aspartate aminotransferase-like (Major domain)"/>
    <property type="match status" value="1"/>
</dbReference>
<gene>
    <name evidence="5" type="ORF">ACFFVI_00350</name>
</gene>
<sequence>MERLHDPAVRGFASDNASGAHPDVLAALGEASTGHVMGYGADPYTRRLEEVVRGHFGEHAETAVLLTGTGANVVALQALTRRWESVVCSDVAHVLHDEGGAPEHVGGIKLLPAPSEHGRIHPGDLARLVADASSPMAAPAGALTLTQSTELGTSYGLQETVELVRTAHELGLRVHVDGARLANAAVFHQVGLGELTSALGVDVVSLGATKNGALMAEAVVVLNPGRAPGVARLRKQSLQLASKARYVSAQLLALLEGNLWWENAAHANACAVELADRARAAGIALSRPVEANAVFALLPPEVADRAAAEVPFHVWDTRPEAGDGLVEVRWVCSWDTRPEDVTALLSLVAPAAARAGVGA</sequence>
<dbReference type="SUPFAM" id="SSF53383">
    <property type="entry name" value="PLP-dependent transferases"/>
    <property type="match status" value="1"/>
</dbReference>
<comment type="cofactor">
    <cofactor evidence="1">
        <name>pyridoxal 5'-phosphate</name>
        <dbReference type="ChEBI" id="CHEBI:597326"/>
    </cofactor>
</comment>
<feature type="domain" description="Aromatic amino acid beta-eliminating lyase/threonine aldolase" evidence="4">
    <location>
        <begin position="12"/>
        <end position="296"/>
    </location>
</feature>
<proteinExistence type="inferred from homology"/>
<dbReference type="InterPro" id="IPR015421">
    <property type="entry name" value="PyrdxlP-dep_Trfase_major"/>
</dbReference>
<accession>A0ABV5LMT9</accession>
<keyword evidence="6" id="KW-1185">Reference proteome</keyword>
<evidence type="ECO:0000259" key="4">
    <source>
        <dbReference type="Pfam" id="PF01212"/>
    </source>
</evidence>
<dbReference type="Gene3D" id="3.90.1150.10">
    <property type="entry name" value="Aspartate Aminotransferase, domain 1"/>
    <property type="match status" value="1"/>
</dbReference>
<comment type="similarity">
    <text evidence="2">Belongs to the threonine aldolase family.</text>
</comment>